<evidence type="ECO:0000256" key="4">
    <source>
        <dbReference type="ARBA" id="ARBA00022692"/>
    </source>
</evidence>
<dbReference type="Proteomes" id="UP001549313">
    <property type="component" value="Unassembled WGS sequence"/>
</dbReference>
<feature type="region of interest" description="Disordered" evidence="7">
    <location>
        <begin position="116"/>
        <end position="178"/>
    </location>
</feature>
<keyword evidence="5" id="KW-1133">Transmembrane helix</keyword>
<organism evidence="8 9">
    <name type="scientific">Brevundimonas faecalis</name>
    <dbReference type="NCBI Taxonomy" id="947378"/>
    <lineage>
        <taxon>Bacteria</taxon>
        <taxon>Pseudomonadati</taxon>
        <taxon>Pseudomonadota</taxon>
        <taxon>Alphaproteobacteria</taxon>
        <taxon>Caulobacterales</taxon>
        <taxon>Caulobacteraceae</taxon>
        <taxon>Brevundimonas</taxon>
    </lineage>
</organism>
<evidence type="ECO:0000256" key="6">
    <source>
        <dbReference type="ARBA" id="ARBA00023136"/>
    </source>
</evidence>
<dbReference type="Gene3D" id="2.40.128.260">
    <property type="entry name" value="Type IV secretion system, VirB10/TraB/TrbI"/>
    <property type="match status" value="2"/>
</dbReference>
<feature type="region of interest" description="Disordered" evidence="7">
    <location>
        <begin position="1"/>
        <end position="33"/>
    </location>
</feature>
<dbReference type="CDD" id="cd16429">
    <property type="entry name" value="VirB10"/>
    <property type="match status" value="1"/>
</dbReference>
<comment type="caution">
    <text evidence="8">The sequence shown here is derived from an EMBL/GenBank/DDBJ whole genome shotgun (WGS) entry which is preliminary data.</text>
</comment>
<keyword evidence="6" id="KW-0472">Membrane</keyword>
<dbReference type="InterPro" id="IPR042217">
    <property type="entry name" value="T4SS_VirB10/TrbI"/>
</dbReference>
<protein>
    <submittedName>
        <fullName evidence="8">Type IV secretion system protein VirB10</fullName>
    </submittedName>
</protein>
<feature type="compositionally biased region" description="Low complexity" evidence="7">
    <location>
        <begin position="116"/>
        <end position="130"/>
    </location>
</feature>
<keyword evidence="9" id="KW-1185">Reference proteome</keyword>
<comment type="subcellular location">
    <subcellularLocation>
        <location evidence="1">Cell membrane</location>
        <topology evidence="1">Single-pass membrane protein</topology>
    </subcellularLocation>
</comment>
<evidence type="ECO:0000313" key="9">
    <source>
        <dbReference type="Proteomes" id="UP001549313"/>
    </source>
</evidence>
<evidence type="ECO:0000256" key="3">
    <source>
        <dbReference type="ARBA" id="ARBA00022475"/>
    </source>
</evidence>
<dbReference type="InterPro" id="IPR005498">
    <property type="entry name" value="T4SS_VirB10/TraB/TrbI"/>
</dbReference>
<reference evidence="8 9" key="1">
    <citation type="submission" date="2024-06" db="EMBL/GenBank/DDBJ databases">
        <title>Sorghum-associated microbial communities from plants grown in Nebraska, USA.</title>
        <authorList>
            <person name="Schachtman D."/>
        </authorList>
    </citation>
    <scope>NUCLEOTIDE SEQUENCE [LARGE SCALE GENOMIC DNA]</scope>
    <source>
        <strain evidence="8 9">2814</strain>
    </source>
</reference>
<gene>
    <name evidence="8" type="ORF">ABIE19_000551</name>
</gene>
<dbReference type="EMBL" id="JBEPTF010000001">
    <property type="protein sequence ID" value="MET4682642.1"/>
    <property type="molecule type" value="Genomic_DNA"/>
</dbReference>
<dbReference type="InterPro" id="IPR047695">
    <property type="entry name" value="T4SS_VirB10/PtlG"/>
</dbReference>
<sequence length="377" mass="39241">MTVEPPLQTRSDQPDVPPTGQDRGVSPIAGRLGGHEGQMTALAALAAGCGVFLFATWDRGDARDRKSPTAPEPARSGAPFEPARRPEPPLLAQAAEDPNAPLLVDGEDPVPAIERSAGASTAAPSSVSAADQRRALAESAQRAPLLAYSRSGRTPVGADHTTPSPAAPHRTPSSLEDLRRLSPIGQADAGRLPDRNLLIVAGTSLPCILQTAMDSSTPGYVSCLVSRDVYSDNGAVVLMERGTKVLGEYRGGLESGRRRLFVLWTRAVTPTGVAVALASPATDALGRSGFDGEIDTRFWDRFGGALLLSIVDDGVYAAAGGGGDFQASARVPSDAAAVALQNSIGIPPTLRKPQGAEVSIFVAQDLSFAGVYRLRPR</sequence>
<feature type="region of interest" description="Disordered" evidence="7">
    <location>
        <begin position="61"/>
        <end position="86"/>
    </location>
</feature>
<evidence type="ECO:0000256" key="7">
    <source>
        <dbReference type="SAM" id="MobiDB-lite"/>
    </source>
</evidence>
<evidence type="ECO:0000256" key="5">
    <source>
        <dbReference type="ARBA" id="ARBA00022989"/>
    </source>
</evidence>
<accession>A0ABV2R7U9</accession>
<proteinExistence type="inferred from homology"/>
<evidence type="ECO:0000256" key="2">
    <source>
        <dbReference type="ARBA" id="ARBA00010265"/>
    </source>
</evidence>
<dbReference type="NCBIfam" id="NF038091">
    <property type="entry name" value="T4SS_VirB10"/>
    <property type="match status" value="1"/>
</dbReference>
<evidence type="ECO:0000256" key="1">
    <source>
        <dbReference type="ARBA" id="ARBA00004162"/>
    </source>
</evidence>
<evidence type="ECO:0000313" key="8">
    <source>
        <dbReference type="EMBL" id="MET4682642.1"/>
    </source>
</evidence>
<keyword evidence="4" id="KW-0812">Transmembrane</keyword>
<name>A0ABV2R7U9_9CAUL</name>
<dbReference type="RefSeq" id="WP_354087587.1">
    <property type="nucleotide sequence ID" value="NZ_JBEPTF010000001.1"/>
</dbReference>
<dbReference type="Pfam" id="PF03743">
    <property type="entry name" value="TrbI"/>
    <property type="match status" value="1"/>
</dbReference>
<comment type="similarity">
    <text evidence="2">Belongs to the TrbI/VirB10 family.</text>
</comment>
<keyword evidence="3" id="KW-1003">Cell membrane</keyword>